<dbReference type="AlphaFoldDB" id="A0A1I2PMF0"/>
<dbReference type="EMBL" id="FOOE01000030">
    <property type="protein sequence ID" value="SFG16603.1"/>
    <property type="molecule type" value="Genomic_DNA"/>
</dbReference>
<dbReference type="Pfam" id="PF13231">
    <property type="entry name" value="PMT_2"/>
    <property type="match status" value="1"/>
</dbReference>
<keyword evidence="3 9" id="KW-0328">Glycosyltransferase</keyword>
<evidence type="ECO:0000256" key="2">
    <source>
        <dbReference type="ARBA" id="ARBA00022475"/>
    </source>
</evidence>
<feature type="domain" description="Glycosyltransferase RgtA/B/C/D-like" evidence="8">
    <location>
        <begin position="79"/>
        <end position="235"/>
    </location>
</feature>
<keyword evidence="7" id="KW-0472">Membrane</keyword>
<dbReference type="GO" id="GO:0016763">
    <property type="term" value="F:pentosyltransferase activity"/>
    <property type="evidence" value="ECO:0007669"/>
    <property type="project" value="TreeGrafter"/>
</dbReference>
<keyword evidence="2" id="KW-1003">Cell membrane</keyword>
<dbReference type="PANTHER" id="PTHR33908:SF11">
    <property type="entry name" value="MEMBRANE PROTEIN"/>
    <property type="match status" value="1"/>
</dbReference>
<evidence type="ECO:0000259" key="8">
    <source>
        <dbReference type="Pfam" id="PF13231"/>
    </source>
</evidence>
<dbReference type="RefSeq" id="WP_074846430.1">
    <property type="nucleotide sequence ID" value="NZ_BAAACD010000002.1"/>
</dbReference>
<proteinExistence type="predicted"/>
<evidence type="ECO:0000256" key="5">
    <source>
        <dbReference type="ARBA" id="ARBA00022692"/>
    </source>
</evidence>
<dbReference type="InterPro" id="IPR038731">
    <property type="entry name" value="RgtA/B/C-like"/>
</dbReference>
<gene>
    <name evidence="9" type="ORF">SAMN04487885_13026</name>
</gene>
<keyword evidence="6" id="KW-1133">Transmembrane helix</keyword>
<evidence type="ECO:0000313" key="9">
    <source>
        <dbReference type="EMBL" id="SFG16603.1"/>
    </source>
</evidence>
<name>A0A1I2PMF0_9CLOT</name>
<keyword evidence="5" id="KW-0812">Transmembrane</keyword>
<dbReference type="eggNOG" id="COG1807">
    <property type="taxonomic scope" value="Bacteria"/>
</dbReference>
<accession>A0A1I2PMF0</accession>
<keyword evidence="4 9" id="KW-0808">Transferase</keyword>
<evidence type="ECO:0000256" key="7">
    <source>
        <dbReference type="ARBA" id="ARBA00023136"/>
    </source>
</evidence>
<evidence type="ECO:0000256" key="6">
    <source>
        <dbReference type="ARBA" id="ARBA00022989"/>
    </source>
</evidence>
<keyword evidence="10" id="KW-1185">Reference proteome</keyword>
<evidence type="ECO:0000256" key="1">
    <source>
        <dbReference type="ARBA" id="ARBA00004651"/>
    </source>
</evidence>
<reference evidence="9 10" key="1">
    <citation type="submission" date="2016-10" db="EMBL/GenBank/DDBJ databases">
        <authorList>
            <person name="de Groot N.N."/>
        </authorList>
    </citation>
    <scope>NUCLEOTIDE SEQUENCE [LARGE SCALE GENOMIC DNA]</scope>
    <source>
        <strain evidence="9 10">NLAE-zl-G419</strain>
    </source>
</reference>
<evidence type="ECO:0000256" key="4">
    <source>
        <dbReference type="ARBA" id="ARBA00022679"/>
    </source>
</evidence>
<organism evidence="9 10">
    <name type="scientific">Clostridium cadaveris</name>
    <dbReference type="NCBI Taxonomy" id="1529"/>
    <lineage>
        <taxon>Bacteria</taxon>
        <taxon>Bacillati</taxon>
        <taxon>Bacillota</taxon>
        <taxon>Clostridia</taxon>
        <taxon>Eubacteriales</taxon>
        <taxon>Clostridiaceae</taxon>
        <taxon>Clostridium</taxon>
    </lineage>
</organism>
<evidence type="ECO:0000256" key="3">
    <source>
        <dbReference type="ARBA" id="ARBA00022676"/>
    </source>
</evidence>
<dbReference type="InterPro" id="IPR050297">
    <property type="entry name" value="LipidA_mod_glycosyltrf_83"/>
</dbReference>
<dbReference type="OrthoDB" id="136232at2"/>
<protein>
    <submittedName>
        <fullName evidence="9">Dolichyl-phosphate-mannose-protein mannosyltransferase</fullName>
    </submittedName>
</protein>
<comment type="subcellular location">
    <subcellularLocation>
        <location evidence="1">Cell membrane</location>
        <topology evidence="1">Multi-pass membrane protein</topology>
    </subcellularLocation>
</comment>
<dbReference type="GO" id="GO:0009103">
    <property type="term" value="P:lipopolysaccharide biosynthetic process"/>
    <property type="evidence" value="ECO:0007669"/>
    <property type="project" value="UniProtKB-ARBA"/>
</dbReference>
<dbReference type="GO" id="GO:0005886">
    <property type="term" value="C:plasma membrane"/>
    <property type="evidence" value="ECO:0007669"/>
    <property type="project" value="UniProtKB-SubCell"/>
</dbReference>
<dbReference type="PANTHER" id="PTHR33908">
    <property type="entry name" value="MANNOSYLTRANSFERASE YKCB-RELATED"/>
    <property type="match status" value="1"/>
</dbReference>
<dbReference type="STRING" id="1529.SAMN04487885_13026"/>
<dbReference type="Proteomes" id="UP000182135">
    <property type="component" value="Unassembled WGS sequence"/>
</dbReference>
<evidence type="ECO:0000313" key="10">
    <source>
        <dbReference type="Proteomes" id="UP000182135"/>
    </source>
</evidence>
<sequence length="420" mass="49116">MFLLRNEDKKTKYFIMGIISCFLIFSLIIIFRWGNSTLLGSLETFDNDDVKYIRSAWTLVDKGVLTYEDTVTPTVFIMPGLTYVLAGFTWIFGKMNGIIAFRVFQVLLQCGSLYLLFLIARKIFNSKIAIIACIIDALYFVETYVTSLVLMECLFKFLFLLLIYLSIYALNEKKTKFYIAAGFVWAISCLFRPPIAIYPLVILIFWIKNKYEVKDMIKYATIVFMIFCIVMSPWWIRNYKEFSTFIPFTKASGNPFLQGTFPNYDDSDGFGVPYETGSDYIDNDAKQVKMGLERLKIYGTKEPLKYFLWYTVGKTIKLWESPFYWNGVKGMAISAIWHYMILVTGALGIGLYFRKRENKMAGFVLSIIVVLNISYLPYFTFSRYAYPLMPLVMIFSANFFYRILQRWRENNGERFYNTDC</sequence>